<keyword evidence="1" id="KW-0732">Signal</keyword>
<proteinExistence type="predicted"/>
<accession>A0A5R9G637</accession>
<name>A0A5R9G637_9BACL</name>
<dbReference type="RefSeq" id="WP_138195235.1">
    <property type="nucleotide sequence ID" value="NZ_VCIW01000010.1"/>
</dbReference>
<sequence>MLKLWKTKWSLAALTAAMALTSAAPASAATAPGPLAIVVDGQPLAYSSSQPLIEDGTTWAPLDATLEALDIGLEDVGGAAGATRTVGGESYLPLRLAGEAGGYVVEWDEATRTVTLISKRQSGALGFLWRVDHDGDSVYLVGSMHIADESFYPLPSAYEEAFQDAEYLGVEVDVSQGATPEVQQLVMSLGMYQDGTTLQDRIPEELYGSIGEILAENGLEANAMDAFKPWMAEMTLASLKSMQAGFQGEVGIDMYFLQKAIERQLPILELESYESQLQMFDGFSEELQRTNLKNTVESFELVDESVSQMAEMWKNGDEAALLELTEAMATDEEYRKAMLTDRNIGMADKIAEYLENPEEADYLVVLGAAHFLGEDGIVKLLEDKGYVVTRQ</sequence>
<dbReference type="InterPro" id="IPR002816">
    <property type="entry name" value="TraB/PrgY/GumN_fam"/>
</dbReference>
<feature type="signal peptide" evidence="1">
    <location>
        <begin position="1"/>
        <end position="28"/>
    </location>
</feature>
<feature type="chain" id="PRO_5024462450" evidence="1">
    <location>
        <begin position="29"/>
        <end position="391"/>
    </location>
</feature>
<dbReference type="InterPro" id="IPR047111">
    <property type="entry name" value="YbaP-like"/>
</dbReference>
<evidence type="ECO:0000256" key="1">
    <source>
        <dbReference type="SAM" id="SignalP"/>
    </source>
</evidence>
<evidence type="ECO:0000313" key="3">
    <source>
        <dbReference type="Proteomes" id="UP000309676"/>
    </source>
</evidence>
<keyword evidence="3" id="KW-1185">Reference proteome</keyword>
<dbReference type="PANTHER" id="PTHR40590">
    <property type="entry name" value="CYTOPLASMIC PROTEIN-RELATED"/>
    <property type="match status" value="1"/>
</dbReference>
<dbReference type="EMBL" id="VCIW01000010">
    <property type="protein sequence ID" value="TLS51241.1"/>
    <property type="molecule type" value="Genomic_DNA"/>
</dbReference>
<dbReference type="Pfam" id="PF01963">
    <property type="entry name" value="TraB_PrgY_gumN"/>
    <property type="match status" value="1"/>
</dbReference>
<comment type="caution">
    <text evidence="2">The sequence shown here is derived from an EMBL/GenBank/DDBJ whole genome shotgun (WGS) entry which is preliminary data.</text>
</comment>
<evidence type="ECO:0000313" key="2">
    <source>
        <dbReference type="EMBL" id="TLS51241.1"/>
    </source>
</evidence>
<reference evidence="2 3" key="1">
    <citation type="submission" date="2019-05" db="EMBL/GenBank/DDBJ databases">
        <authorList>
            <person name="Narsing Rao M.P."/>
            <person name="Li W.J."/>
        </authorList>
    </citation>
    <scope>NUCLEOTIDE SEQUENCE [LARGE SCALE GENOMIC DNA]</scope>
    <source>
        <strain evidence="2 3">SYSU_K30003</strain>
    </source>
</reference>
<dbReference type="CDD" id="cd14789">
    <property type="entry name" value="Tiki"/>
    <property type="match status" value="1"/>
</dbReference>
<dbReference type="PANTHER" id="PTHR40590:SF1">
    <property type="entry name" value="CYTOPLASMIC PROTEIN"/>
    <property type="match status" value="1"/>
</dbReference>
<dbReference type="AlphaFoldDB" id="A0A5R9G637"/>
<protein>
    <submittedName>
        <fullName evidence="2">Polysaccharide biosynthesis protein GumN</fullName>
    </submittedName>
</protein>
<dbReference type="Proteomes" id="UP000309676">
    <property type="component" value="Unassembled WGS sequence"/>
</dbReference>
<gene>
    <name evidence="2" type="ORF">FE782_16045</name>
</gene>
<dbReference type="OrthoDB" id="357294at2"/>
<organism evidence="2 3">
    <name type="scientific">Paenibacillus antri</name>
    <dbReference type="NCBI Taxonomy" id="2582848"/>
    <lineage>
        <taxon>Bacteria</taxon>
        <taxon>Bacillati</taxon>
        <taxon>Bacillota</taxon>
        <taxon>Bacilli</taxon>
        <taxon>Bacillales</taxon>
        <taxon>Paenibacillaceae</taxon>
        <taxon>Paenibacillus</taxon>
    </lineage>
</organism>